<dbReference type="AlphaFoldDB" id="A0A8H3XFX0"/>
<accession>A0A8H3XFX0</accession>
<keyword evidence="2" id="KW-1185">Reference proteome</keyword>
<proteinExistence type="predicted"/>
<reference evidence="1 2" key="1">
    <citation type="journal article" date="2019" name="Environ. Microbiol.">
        <title>At the nexus of three kingdoms: the genome of the mycorrhizal fungus Gigaspora margarita provides insights into plant, endobacterial and fungal interactions.</title>
        <authorList>
            <person name="Venice F."/>
            <person name="Ghignone S."/>
            <person name="Salvioli di Fossalunga A."/>
            <person name="Amselem J."/>
            <person name="Novero M."/>
            <person name="Xianan X."/>
            <person name="Sedzielewska Toro K."/>
            <person name="Morin E."/>
            <person name="Lipzen A."/>
            <person name="Grigoriev I.V."/>
            <person name="Henrissat B."/>
            <person name="Martin F.M."/>
            <person name="Bonfante P."/>
        </authorList>
    </citation>
    <scope>NUCLEOTIDE SEQUENCE [LARGE SCALE GENOMIC DNA]</scope>
    <source>
        <strain evidence="1 2">BEG34</strain>
    </source>
</reference>
<name>A0A8H3XFX0_GIGMA</name>
<organism evidence="1 2">
    <name type="scientific">Gigaspora margarita</name>
    <dbReference type="NCBI Taxonomy" id="4874"/>
    <lineage>
        <taxon>Eukaryota</taxon>
        <taxon>Fungi</taxon>
        <taxon>Fungi incertae sedis</taxon>
        <taxon>Mucoromycota</taxon>
        <taxon>Glomeromycotina</taxon>
        <taxon>Glomeromycetes</taxon>
        <taxon>Diversisporales</taxon>
        <taxon>Gigasporaceae</taxon>
        <taxon>Gigaspora</taxon>
    </lineage>
</organism>
<protein>
    <submittedName>
        <fullName evidence="1">Uncharacterized protein</fullName>
    </submittedName>
</protein>
<comment type="caution">
    <text evidence="1">The sequence shown here is derived from an EMBL/GenBank/DDBJ whole genome shotgun (WGS) entry which is preliminary data.</text>
</comment>
<dbReference type="EMBL" id="WTPW01001110">
    <property type="protein sequence ID" value="KAF0455703.1"/>
    <property type="molecule type" value="Genomic_DNA"/>
</dbReference>
<sequence>MLDTLKISNTFTNMKDVCSALNCYSDKSSSPYKFRTNKPIKLLAICPTNKNSSCPFTVSANKCKDSFIHIIKLIPHNPIYSTLMKSFKACGSSCEVYCDIG</sequence>
<gene>
    <name evidence="1" type="ORF">F8M41_001412</name>
</gene>
<evidence type="ECO:0000313" key="2">
    <source>
        <dbReference type="Proteomes" id="UP000439903"/>
    </source>
</evidence>
<evidence type="ECO:0000313" key="1">
    <source>
        <dbReference type="EMBL" id="KAF0455703.1"/>
    </source>
</evidence>
<dbReference type="Proteomes" id="UP000439903">
    <property type="component" value="Unassembled WGS sequence"/>
</dbReference>